<dbReference type="OrthoDB" id="1938246at2759"/>
<keyword evidence="2" id="KW-1185">Reference proteome</keyword>
<dbReference type="Proteomes" id="UP000554482">
    <property type="component" value="Unassembled WGS sequence"/>
</dbReference>
<dbReference type="EMBL" id="JABWDY010041095">
    <property type="protein sequence ID" value="KAF5177648.1"/>
    <property type="molecule type" value="Genomic_DNA"/>
</dbReference>
<evidence type="ECO:0000313" key="2">
    <source>
        <dbReference type="Proteomes" id="UP000554482"/>
    </source>
</evidence>
<dbReference type="AlphaFoldDB" id="A0A7J6UZ10"/>
<sequence length="110" mass="13348">MKDFLWGSNDNLVNWEKVCSPKEEGGLGVRNLTLRGKWLWKYGNEENALRRRIIDSKYGRRELEEWLNLWPPGTQQEFGDKLWSYLPFAILWTLWKTRNHRIFRQKPVEL</sequence>
<dbReference type="PANTHER" id="PTHR33116">
    <property type="entry name" value="REVERSE TRANSCRIPTASE ZINC-BINDING DOMAIN-CONTAINING PROTEIN-RELATED-RELATED"/>
    <property type="match status" value="1"/>
</dbReference>
<comment type="caution">
    <text evidence="1">The sequence shown here is derived from an EMBL/GenBank/DDBJ whole genome shotgun (WGS) entry which is preliminary data.</text>
</comment>
<evidence type="ECO:0000313" key="1">
    <source>
        <dbReference type="EMBL" id="KAF5177648.1"/>
    </source>
</evidence>
<protein>
    <submittedName>
        <fullName evidence="1">Uncharacterized protein</fullName>
    </submittedName>
</protein>
<organism evidence="1 2">
    <name type="scientific">Thalictrum thalictroides</name>
    <name type="common">Rue-anemone</name>
    <name type="synonym">Anemone thalictroides</name>
    <dbReference type="NCBI Taxonomy" id="46969"/>
    <lineage>
        <taxon>Eukaryota</taxon>
        <taxon>Viridiplantae</taxon>
        <taxon>Streptophyta</taxon>
        <taxon>Embryophyta</taxon>
        <taxon>Tracheophyta</taxon>
        <taxon>Spermatophyta</taxon>
        <taxon>Magnoliopsida</taxon>
        <taxon>Ranunculales</taxon>
        <taxon>Ranunculaceae</taxon>
        <taxon>Thalictroideae</taxon>
        <taxon>Thalictrum</taxon>
    </lineage>
</organism>
<name>A0A7J6UZ10_THATH</name>
<feature type="non-terminal residue" evidence="1">
    <location>
        <position position="1"/>
    </location>
</feature>
<dbReference type="PANTHER" id="PTHR33116:SF85">
    <property type="entry name" value="REVERSE TRANSCRIPTASE ZINC-BINDING DOMAIN-CONTAINING PROTEIN"/>
    <property type="match status" value="1"/>
</dbReference>
<gene>
    <name evidence="1" type="ORF">FRX31_032765</name>
</gene>
<accession>A0A7J6UZ10</accession>
<reference evidence="1 2" key="1">
    <citation type="submission" date="2020-06" db="EMBL/GenBank/DDBJ databases">
        <title>Transcriptomic and genomic resources for Thalictrum thalictroides and T. hernandezii: Facilitating candidate gene discovery in an emerging model plant lineage.</title>
        <authorList>
            <person name="Arias T."/>
            <person name="Riano-Pachon D.M."/>
            <person name="Di Stilio V.S."/>
        </authorList>
    </citation>
    <scope>NUCLEOTIDE SEQUENCE [LARGE SCALE GENOMIC DNA]</scope>
    <source>
        <strain evidence="2">cv. WT478/WT964</strain>
        <tissue evidence="1">Leaves</tissue>
    </source>
</reference>
<proteinExistence type="predicted"/>